<evidence type="ECO:0000313" key="1">
    <source>
        <dbReference type="EMBL" id="EPE94286.1"/>
    </source>
</evidence>
<gene>
    <name evidence="1" type="ORF">RGCCGE502_31382</name>
</gene>
<evidence type="ECO:0000313" key="2">
    <source>
        <dbReference type="Proteomes" id="UP000014411"/>
    </source>
</evidence>
<keyword evidence="1" id="KW-0614">Plasmid</keyword>
<sequence>MAPTRPKRSPRILNSSRRRDCFRAATENYLIQIALSSLAGKEVPEATFVTHQERGIIIREFAAKMARGLPRAMVPG</sequence>
<proteinExistence type="predicted"/>
<protein>
    <submittedName>
        <fullName evidence="1">Uncharacterized protein</fullName>
    </submittedName>
</protein>
<organism evidence="1 2">
    <name type="scientific">Rhizobium grahamii CCGE 502</name>
    <dbReference type="NCBI Taxonomy" id="990285"/>
    <lineage>
        <taxon>Bacteria</taxon>
        <taxon>Pseudomonadati</taxon>
        <taxon>Pseudomonadota</taxon>
        <taxon>Alphaproteobacteria</taxon>
        <taxon>Hyphomicrobiales</taxon>
        <taxon>Rhizobiaceae</taxon>
        <taxon>Rhizobium/Agrobacterium group</taxon>
        <taxon>Rhizobium</taxon>
    </lineage>
</organism>
<dbReference type="AlphaFoldDB" id="S3HLM0"/>
<dbReference type="Proteomes" id="UP000014411">
    <property type="component" value="Unassembled WGS sequence"/>
</dbReference>
<keyword evidence="2" id="KW-1185">Reference proteome</keyword>
<reference evidence="1 2" key="1">
    <citation type="journal article" date="2012" name="J. Bacteriol.">
        <title>Genome sequence of Rhizobium grahamii CCGE502, a broad-host-range symbiont with low nodulation competitiveness in Phaseolus vulgaris.</title>
        <authorList>
            <person name="Althabegoiti M.J."/>
            <person name="Lozano L."/>
            <person name="Torres-Tejerizo G."/>
            <person name="Ormeno-Orrillo E."/>
            <person name="Rogel M.A."/>
            <person name="Gonzalez V."/>
            <person name="Martinez-Romero E."/>
        </authorList>
    </citation>
    <scope>NUCLEOTIDE SEQUENCE [LARGE SCALE GENOMIC DNA]</scope>
    <source>
        <strain evidence="1 2">CCGE 502</strain>
        <plasmid evidence="1">pRg502b</plasmid>
    </source>
</reference>
<geneLocation type="plasmid" evidence="1">
    <name>pRg502b</name>
</geneLocation>
<dbReference type="EMBL" id="AEYE02000036">
    <property type="protein sequence ID" value="EPE94286.1"/>
    <property type="molecule type" value="Genomic_DNA"/>
</dbReference>
<name>S3HLM0_9HYPH</name>
<dbReference type="HOGENOM" id="CLU_2651963_0_0_5"/>
<accession>S3HLM0</accession>
<comment type="caution">
    <text evidence="1">The sequence shown here is derived from an EMBL/GenBank/DDBJ whole genome shotgun (WGS) entry which is preliminary data.</text>
</comment>